<evidence type="ECO:0000256" key="1">
    <source>
        <dbReference type="ARBA" id="ARBA00022801"/>
    </source>
</evidence>
<dbReference type="InterPro" id="IPR051695">
    <property type="entry name" value="Phosphoglycerate_Mutase"/>
</dbReference>
<dbReference type="SMART" id="SM00855">
    <property type="entry name" value="PGAM"/>
    <property type="match status" value="1"/>
</dbReference>
<dbReference type="InterPro" id="IPR029033">
    <property type="entry name" value="His_PPase_superfam"/>
</dbReference>
<protein>
    <submittedName>
        <fullName evidence="2">Unannotated protein</fullName>
    </submittedName>
</protein>
<dbReference type="Pfam" id="PF00300">
    <property type="entry name" value="His_Phos_1"/>
    <property type="match status" value="1"/>
</dbReference>
<proteinExistence type="predicted"/>
<keyword evidence="1" id="KW-0378">Hydrolase</keyword>
<dbReference type="InterPro" id="IPR001345">
    <property type="entry name" value="PG/BPGM_mutase_AS"/>
</dbReference>
<dbReference type="PROSITE" id="PS00175">
    <property type="entry name" value="PG_MUTASE"/>
    <property type="match status" value="1"/>
</dbReference>
<dbReference type="PANTHER" id="PTHR46517">
    <property type="entry name" value="FRUCTOSE-2,6-BISPHOSPHATASE TIGAR"/>
    <property type="match status" value="1"/>
</dbReference>
<dbReference type="Gene3D" id="3.40.50.1240">
    <property type="entry name" value="Phosphoglycerate mutase-like"/>
    <property type="match status" value="1"/>
</dbReference>
<reference evidence="2" key="1">
    <citation type="submission" date="2020-05" db="EMBL/GenBank/DDBJ databases">
        <authorList>
            <person name="Chiriac C."/>
            <person name="Salcher M."/>
            <person name="Ghai R."/>
            <person name="Kavagutti S V."/>
        </authorList>
    </citation>
    <scope>NUCLEOTIDE SEQUENCE</scope>
</reference>
<name>A0A6J6D245_9ZZZZ</name>
<dbReference type="GO" id="GO:0005829">
    <property type="term" value="C:cytosol"/>
    <property type="evidence" value="ECO:0007669"/>
    <property type="project" value="TreeGrafter"/>
</dbReference>
<dbReference type="GO" id="GO:0004331">
    <property type="term" value="F:fructose-2,6-bisphosphate 2-phosphatase activity"/>
    <property type="evidence" value="ECO:0007669"/>
    <property type="project" value="TreeGrafter"/>
</dbReference>
<sequence>MTNTHIGLFRHGQTDWNIDFLLQGVTDIPMNATGIEQVKTAARALDKDDWDIIFTSPLGRARETAAIIAEQLGFDEVLQNDLLIERSFGEAEGLAYEQWKSKYSTLDEIPGGESRTQLYKRSSNLLEAFIDTHPGKRILAVSHGALIRTVLSISSQNELPREGEKLANASLNIVSHLDQSWKVTKYDLDPLSP</sequence>
<evidence type="ECO:0000313" key="2">
    <source>
        <dbReference type="EMBL" id="CAB4558061.1"/>
    </source>
</evidence>
<accession>A0A6J6D245</accession>
<dbReference type="InterPro" id="IPR013078">
    <property type="entry name" value="His_Pase_superF_clade-1"/>
</dbReference>
<organism evidence="2">
    <name type="scientific">freshwater metagenome</name>
    <dbReference type="NCBI Taxonomy" id="449393"/>
    <lineage>
        <taxon>unclassified sequences</taxon>
        <taxon>metagenomes</taxon>
        <taxon>ecological metagenomes</taxon>
    </lineage>
</organism>
<dbReference type="AlphaFoldDB" id="A0A6J6D245"/>
<dbReference type="GO" id="GO:0043456">
    <property type="term" value="P:regulation of pentose-phosphate shunt"/>
    <property type="evidence" value="ECO:0007669"/>
    <property type="project" value="TreeGrafter"/>
</dbReference>
<gene>
    <name evidence="2" type="ORF">UFOPK1581_00604</name>
</gene>
<dbReference type="SUPFAM" id="SSF53254">
    <property type="entry name" value="Phosphoglycerate mutase-like"/>
    <property type="match status" value="1"/>
</dbReference>
<dbReference type="CDD" id="cd07067">
    <property type="entry name" value="HP_PGM_like"/>
    <property type="match status" value="1"/>
</dbReference>
<dbReference type="GO" id="GO:0045820">
    <property type="term" value="P:negative regulation of glycolytic process"/>
    <property type="evidence" value="ECO:0007669"/>
    <property type="project" value="TreeGrafter"/>
</dbReference>
<dbReference type="EMBL" id="CAEZTB010000092">
    <property type="protein sequence ID" value="CAB4558061.1"/>
    <property type="molecule type" value="Genomic_DNA"/>
</dbReference>
<dbReference type="PANTHER" id="PTHR46517:SF1">
    <property type="entry name" value="FRUCTOSE-2,6-BISPHOSPHATASE TIGAR"/>
    <property type="match status" value="1"/>
</dbReference>